<dbReference type="GO" id="GO:0006605">
    <property type="term" value="P:protein targeting"/>
    <property type="evidence" value="ECO:0007669"/>
    <property type="project" value="UniProtKB-UniRule"/>
</dbReference>
<dbReference type="PANTHER" id="PTHR30081:SF8">
    <property type="entry name" value="PROTEIN TRANSLOCASE SUBUNIT SECF"/>
    <property type="match status" value="1"/>
</dbReference>
<dbReference type="GO" id="GO:0015450">
    <property type="term" value="F:protein-transporting ATPase activity"/>
    <property type="evidence" value="ECO:0007669"/>
    <property type="project" value="InterPro"/>
</dbReference>
<proteinExistence type="inferred from homology"/>
<comment type="function">
    <text evidence="9">Part of the Sec protein translocase complex. Interacts with the SecYEG preprotein conducting channel. SecDF uses the proton motive force (PMF) to complete protein translocation after the ATP-dependent function of SecA.</text>
</comment>
<feature type="transmembrane region" description="Helical" evidence="9">
    <location>
        <begin position="132"/>
        <end position="151"/>
    </location>
</feature>
<keyword evidence="4 9" id="KW-0812">Transmembrane</keyword>
<evidence type="ECO:0000256" key="8">
    <source>
        <dbReference type="ARBA" id="ARBA00023136"/>
    </source>
</evidence>
<comment type="similarity">
    <text evidence="9">Belongs to the SecD/SecF family. SecF subfamily.</text>
</comment>
<dbReference type="HAMAP" id="MF_01464_B">
    <property type="entry name" value="SecF_B"/>
    <property type="match status" value="1"/>
</dbReference>
<dbReference type="GO" id="GO:0043952">
    <property type="term" value="P:protein transport by the Sec complex"/>
    <property type="evidence" value="ECO:0007669"/>
    <property type="project" value="UniProtKB-UniRule"/>
</dbReference>
<feature type="domain" description="Protein export membrane protein SecD/SecF C-terminal" evidence="10">
    <location>
        <begin position="105"/>
        <end position="299"/>
    </location>
</feature>
<dbReference type="Pfam" id="PF07549">
    <property type="entry name" value="Sec_GG"/>
    <property type="match status" value="1"/>
</dbReference>
<dbReference type="GO" id="GO:0065002">
    <property type="term" value="P:intracellular protein transmembrane transport"/>
    <property type="evidence" value="ECO:0007669"/>
    <property type="project" value="UniProtKB-UniRule"/>
</dbReference>
<name>A0A0G0UDB5_9BACT</name>
<evidence type="ECO:0000256" key="6">
    <source>
        <dbReference type="ARBA" id="ARBA00022989"/>
    </source>
</evidence>
<evidence type="ECO:0000256" key="4">
    <source>
        <dbReference type="ARBA" id="ARBA00022692"/>
    </source>
</evidence>
<dbReference type="InterPro" id="IPR022645">
    <property type="entry name" value="SecD/SecF_bac"/>
</dbReference>
<feature type="transmembrane region" description="Helical" evidence="9">
    <location>
        <begin position="20"/>
        <end position="43"/>
    </location>
</feature>
<protein>
    <recommendedName>
        <fullName evidence="9">Protein-export membrane protein SecF</fullName>
    </recommendedName>
</protein>
<dbReference type="Proteomes" id="UP000034616">
    <property type="component" value="Unassembled WGS sequence"/>
</dbReference>
<dbReference type="Pfam" id="PF02355">
    <property type="entry name" value="SecD_SecF_C"/>
    <property type="match status" value="1"/>
</dbReference>
<evidence type="ECO:0000313" key="11">
    <source>
        <dbReference type="EMBL" id="KKR86953.1"/>
    </source>
</evidence>
<dbReference type="GO" id="GO:0005886">
    <property type="term" value="C:plasma membrane"/>
    <property type="evidence" value="ECO:0007669"/>
    <property type="project" value="UniProtKB-SubCell"/>
</dbReference>
<comment type="caution">
    <text evidence="11">The sequence shown here is derived from an EMBL/GenBank/DDBJ whole genome shotgun (WGS) entry which is preliminary data.</text>
</comment>
<dbReference type="InterPro" id="IPR005665">
    <property type="entry name" value="SecF_bac"/>
</dbReference>
<accession>A0A0G0UDB5</accession>
<dbReference type="InterPro" id="IPR022813">
    <property type="entry name" value="SecD/SecF_arch_bac"/>
</dbReference>
<keyword evidence="5 9" id="KW-0653">Protein transport</keyword>
<comment type="subunit">
    <text evidence="9">Forms a complex with SecD. Part of the essential Sec protein translocation apparatus which comprises SecA, SecYEG and auxiliary proteins SecDF. Other proteins may also be involved.</text>
</comment>
<evidence type="ECO:0000256" key="2">
    <source>
        <dbReference type="ARBA" id="ARBA00022448"/>
    </source>
</evidence>
<dbReference type="Gene3D" id="1.20.1640.10">
    <property type="entry name" value="Multidrug efflux transporter AcrB transmembrane domain"/>
    <property type="match status" value="1"/>
</dbReference>
<feature type="transmembrane region" description="Helical" evidence="9">
    <location>
        <begin position="271"/>
        <end position="295"/>
    </location>
</feature>
<evidence type="ECO:0000256" key="9">
    <source>
        <dbReference type="HAMAP-Rule" id="MF_01464"/>
    </source>
</evidence>
<evidence type="ECO:0000256" key="3">
    <source>
        <dbReference type="ARBA" id="ARBA00022475"/>
    </source>
</evidence>
<dbReference type="AlphaFoldDB" id="A0A0G0UDB5"/>
<evidence type="ECO:0000256" key="1">
    <source>
        <dbReference type="ARBA" id="ARBA00004651"/>
    </source>
</evidence>
<evidence type="ECO:0000256" key="5">
    <source>
        <dbReference type="ARBA" id="ARBA00022927"/>
    </source>
</evidence>
<keyword evidence="3 9" id="KW-1003">Cell membrane</keyword>
<dbReference type="PRINTS" id="PR01755">
    <property type="entry name" value="SECFTRNLCASE"/>
</dbReference>
<feature type="transmembrane region" description="Helical" evidence="9">
    <location>
        <begin position="163"/>
        <end position="189"/>
    </location>
</feature>
<feature type="transmembrane region" description="Helical" evidence="9">
    <location>
        <begin position="247"/>
        <end position="265"/>
    </location>
</feature>
<dbReference type="PATRIC" id="fig|1618985.3.peg.615"/>
<evidence type="ECO:0000256" key="7">
    <source>
        <dbReference type="ARBA" id="ARBA00023010"/>
    </source>
</evidence>
<dbReference type="InterPro" id="IPR048634">
    <property type="entry name" value="SecD_SecF_C"/>
</dbReference>
<organism evidence="11 12">
    <name type="scientific">Candidatus Uhrbacteria bacterium GW2011_GWC2_41_11</name>
    <dbReference type="NCBI Taxonomy" id="1618985"/>
    <lineage>
        <taxon>Bacteria</taxon>
        <taxon>Candidatus Uhriibacteriota</taxon>
    </lineage>
</organism>
<evidence type="ECO:0000259" key="10">
    <source>
        <dbReference type="Pfam" id="PF02355"/>
    </source>
</evidence>
<dbReference type="NCBIfam" id="TIGR00966">
    <property type="entry name" value="transloc_SecF"/>
    <property type="match status" value="1"/>
</dbReference>
<dbReference type="InterPro" id="IPR022646">
    <property type="entry name" value="SecD/SecF_CS"/>
</dbReference>
<keyword evidence="7 9" id="KW-0811">Translocation</keyword>
<keyword evidence="6 9" id="KW-1133">Transmembrane helix</keyword>
<reference evidence="11 12" key="1">
    <citation type="journal article" date="2015" name="Nature">
        <title>rRNA introns, odd ribosomes, and small enigmatic genomes across a large radiation of phyla.</title>
        <authorList>
            <person name="Brown C.T."/>
            <person name="Hug L.A."/>
            <person name="Thomas B.C."/>
            <person name="Sharon I."/>
            <person name="Castelle C.J."/>
            <person name="Singh A."/>
            <person name="Wilkins M.J."/>
            <person name="Williams K.H."/>
            <person name="Banfield J.F."/>
        </authorList>
    </citation>
    <scope>NUCLEOTIDE SEQUENCE [LARGE SCALE GENOMIC DNA]</scope>
</reference>
<feature type="transmembrane region" description="Helical" evidence="9">
    <location>
        <begin position="195"/>
        <end position="216"/>
    </location>
</feature>
<sequence length="305" mass="34074">MELKRNDMTLSIVRHRKIWYTFGGALVVASLISTIVFGLNFGIDFTGGSLLEVKFSKPPAVEDLRQRLVQIGYDHTTVQPSGDTEFLLRFRDLNETEHQQILQTLRDGYGDTQELRFDSIGPSVGKDLRQKTSLGVVITLVLIGVYVAIAFRKVSDPVPSWKYSFLTVLVAFHDVIVPIGVFACLGKFFGWQIDTSFVAAVLTILGYSINDTIVVFDRTRENLLRSEEKPFEQVVEESIHQTLTRSFNTGLASLLTLLAISIWGGDTTRPFAVALILGIVVGTYSSIFLASPLLVTWEKWGKRHS</sequence>
<evidence type="ECO:0000313" key="12">
    <source>
        <dbReference type="Proteomes" id="UP000034616"/>
    </source>
</evidence>
<gene>
    <name evidence="9" type="primary">secF</name>
    <name evidence="11" type="ORF">UU35_C0007G0099</name>
</gene>
<keyword evidence="2 9" id="KW-0813">Transport</keyword>
<dbReference type="PANTHER" id="PTHR30081">
    <property type="entry name" value="PROTEIN-EXPORT MEMBRANE PROTEIN SEC"/>
    <property type="match status" value="1"/>
</dbReference>
<comment type="subcellular location">
    <subcellularLocation>
        <location evidence="1 9">Cell membrane</location>
        <topology evidence="1 9">Multi-pass membrane protein</topology>
    </subcellularLocation>
</comment>
<keyword evidence="8 9" id="KW-0472">Membrane</keyword>
<dbReference type="EMBL" id="LCAH01000007">
    <property type="protein sequence ID" value="KKR86953.1"/>
    <property type="molecule type" value="Genomic_DNA"/>
</dbReference>
<dbReference type="SUPFAM" id="SSF82866">
    <property type="entry name" value="Multidrug efflux transporter AcrB transmembrane domain"/>
    <property type="match status" value="1"/>
</dbReference>